<dbReference type="InterPro" id="IPR029068">
    <property type="entry name" value="Glyas_Bleomycin-R_OHBP_Dase"/>
</dbReference>
<dbReference type="Pfam" id="PF13468">
    <property type="entry name" value="Glyoxalase_3"/>
    <property type="match status" value="1"/>
</dbReference>
<evidence type="ECO:0000313" key="3">
    <source>
        <dbReference type="Proteomes" id="UP000059419"/>
    </source>
</evidence>
<dbReference type="Proteomes" id="UP000059419">
    <property type="component" value="Chromosome 1"/>
</dbReference>
<evidence type="ECO:0000259" key="1">
    <source>
        <dbReference type="Pfam" id="PF13468"/>
    </source>
</evidence>
<dbReference type="PANTHER" id="PTHR40265:SF1">
    <property type="entry name" value="GLYOXALASE-LIKE DOMAIN-CONTAINING PROTEIN"/>
    <property type="match status" value="1"/>
</dbReference>
<gene>
    <name evidence="2" type="ORF">EM595_3143</name>
</gene>
<proteinExistence type="predicted"/>
<dbReference type="AlphaFoldDB" id="A0A0U5L4K1"/>
<reference evidence="3" key="1">
    <citation type="submission" date="2015-11" db="EMBL/GenBank/DDBJ databases">
        <authorList>
            <person name="Blom J."/>
        </authorList>
    </citation>
    <scope>NUCLEOTIDE SEQUENCE [LARGE SCALE GENOMIC DNA]</scope>
</reference>
<dbReference type="RefSeq" id="WP_071852534.1">
    <property type="nucleotide sequence ID" value="NZ_CP073262.1"/>
</dbReference>
<dbReference type="Gene3D" id="3.10.180.10">
    <property type="entry name" value="2,3-Dihydroxybiphenyl 1,2-Dioxygenase, domain 1"/>
    <property type="match status" value="1"/>
</dbReference>
<sequence length="279" mass="31306">MSELIPVLDHVVINVADQLDEASALFRRLGFQLSERGHHSLGSSNHLAVFNQNYLELLGWENDRGTLRQDLWQSPRGLSGLVWKTDDADAVWQHLQQTDLAGDPPAAFFRPVTLPDGRQQEARFRTTRLRADRVPGGRSFFCQHLTPEAVWQPAWQQHANGVTDIDRFVIVADRPDDAATVYGQLFSAQRLQPISGGLRLQAGVAEIQFITPNQAQRDGVALPTHYDGSPRMTALGLKTRSREAVRTQLKRNDIAFRERDGEIEVGPLAGLETTLFFHQ</sequence>
<name>A0A0U5L4K1_9GAMM</name>
<dbReference type="PANTHER" id="PTHR40265">
    <property type="entry name" value="BLL2707 PROTEIN"/>
    <property type="match status" value="1"/>
</dbReference>
<dbReference type="KEGG" id="ege:EM595_3143"/>
<feature type="domain" description="Glyoxalase-like" evidence="1">
    <location>
        <begin position="8"/>
        <end position="185"/>
    </location>
</feature>
<protein>
    <recommendedName>
        <fullName evidence="1">Glyoxalase-like domain-containing protein</fullName>
    </recommendedName>
</protein>
<dbReference type="GeneID" id="84611890"/>
<dbReference type="EMBL" id="LN907827">
    <property type="protein sequence ID" value="CUU25374.1"/>
    <property type="molecule type" value="Genomic_DNA"/>
</dbReference>
<dbReference type="InterPro" id="IPR025870">
    <property type="entry name" value="Glyoxalase-like_dom"/>
</dbReference>
<dbReference type="PATRIC" id="fig|1619313.3.peg.3261"/>
<dbReference type="STRING" id="1619313.EM595_3143"/>
<organism evidence="2 3">
    <name type="scientific">Duffyella gerundensis</name>
    <dbReference type="NCBI Taxonomy" id="1619313"/>
    <lineage>
        <taxon>Bacteria</taxon>
        <taxon>Pseudomonadati</taxon>
        <taxon>Pseudomonadota</taxon>
        <taxon>Gammaproteobacteria</taxon>
        <taxon>Enterobacterales</taxon>
        <taxon>Erwiniaceae</taxon>
        <taxon>Duffyella</taxon>
    </lineage>
</organism>
<keyword evidence="3" id="KW-1185">Reference proteome</keyword>
<dbReference type="SUPFAM" id="SSF54593">
    <property type="entry name" value="Glyoxalase/Bleomycin resistance protein/Dihydroxybiphenyl dioxygenase"/>
    <property type="match status" value="1"/>
</dbReference>
<dbReference type="OrthoDB" id="9812467at2"/>
<accession>A0A0U5L4K1</accession>
<evidence type="ECO:0000313" key="2">
    <source>
        <dbReference type="EMBL" id="CUU25374.1"/>
    </source>
</evidence>